<dbReference type="Proteomes" id="UP000271098">
    <property type="component" value="Unassembled WGS sequence"/>
</dbReference>
<evidence type="ECO:0000313" key="3">
    <source>
        <dbReference type="WBParaSite" id="GPUH_0002079601-mRNA-1"/>
    </source>
</evidence>
<organism evidence="3">
    <name type="scientific">Gongylonema pulchrum</name>
    <dbReference type="NCBI Taxonomy" id="637853"/>
    <lineage>
        <taxon>Eukaryota</taxon>
        <taxon>Metazoa</taxon>
        <taxon>Ecdysozoa</taxon>
        <taxon>Nematoda</taxon>
        <taxon>Chromadorea</taxon>
        <taxon>Rhabditida</taxon>
        <taxon>Spirurina</taxon>
        <taxon>Spiruromorpha</taxon>
        <taxon>Spiruroidea</taxon>
        <taxon>Gongylonematidae</taxon>
        <taxon>Gongylonema</taxon>
    </lineage>
</organism>
<proteinExistence type="predicted"/>
<reference evidence="3" key="1">
    <citation type="submission" date="2016-06" db="UniProtKB">
        <authorList>
            <consortium name="WormBaseParasite"/>
        </authorList>
    </citation>
    <scope>IDENTIFICATION</scope>
</reference>
<dbReference type="WBParaSite" id="GPUH_0002079601-mRNA-1">
    <property type="protein sequence ID" value="GPUH_0002079601-mRNA-1"/>
    <property type="gene ID" value="GPUH_0002079601"/>
</dbReference>
<accession>A0A183EII0</accession>
<protein>
    <submittedName>
        <fullName evidence="3">HNH endonuclease</fullName>
    </submittedName>
</protein>
<name>A0A183EII0_9BILA</name>
<dbReference type="AlphaFoldDB" id="A0A183EII0"/>
<evidence type="ECO:0000313" key="1">
    <source>
        <dbReference type="EMBL" id="VDN36786.1"/>
    </source>
</evidence>
<keyword evidence="2" id="KW-1185">Reference proteome</keyword>
<sequence>MGERRPRNHCLHLLPLRTTARKRCLDDMERAEGAGDAYAIHGDGTRNSGPGRIFPEPAIELVHRSDYVFLTRYHS</sequence>
<dbReference type="EMBL" id="UYRT01091108">
    <property type="protein sequence ID" value="VDN36786.1"/>
    <property type="molecule type" value="Genomic_DNA"/>
</dbReference>
<reference evidence="1 2" key="2">
    <citation type="submission" date="2018-11" db="EMBL/GenBank/DDBJ databases">
        <authorList>
            <consortium name="Pathogen Informatics"/>
        </authorList>
    </citation>
    <scope>NUCLEOTIDE SEQUENCE [LARGE SCALE GENOMIC DNA]</scope>
</reference>
<gene>
    <name evidence="1" type="ORF">GPUH_LOCUS20771</name>
</gene>
<evidence type="ECO:0000313" key="2">
    <source>
        <dbReference type="Proteomes" id="UP000271098"/>
    </source>
</evidence>